<dbReference type="EMBL" id="CVQH01000336">
    <property type="protein sequence ID" value="CRJ84794.1"/>
    <property type="molecule type" value="Genomic_DNA"/>
</dbReference>
<name>A0A0G4KDL1_VERLO</name>
<evidence type="ECO:0000313" key="1">
    <source>
        <dbReference type="EMBL" id="CRJ84794.1"/>
    </source>
</evidence>
<evidence type="ECO:0000313" key="2">
    <source>
        <dbReference type="Proteomes" id="UP000044602"/>
    </source>
</evidence>
<organism evidence="1 2">
    <name type="scientific">Verticillium longisporum</name>
    <name type="common">Verticillium dahliae var. longisporum</name>
    <dbReference type="NCBI Taxonomy" id="100787"/>
    <lineage>
        <taxon>Eukaryota</taxon>
        <taxon>Fungi</taxon>
        <taxon>Dikarya</taxon>
        <taxon>Ascomycota</taxon>
        <taxon>Pezizomycotina</taxon>
        <taxon>Sordariomycetes</taxon>
        <taxon>Hypocreomycetidae</taxon>
        <taxon>Glomerellales</taxon>
        <taxon>Plectosphaerellaceae</taxon>
        <taxon>Verticillium</taxon>
    </lineage>
</organism>
<reference evidence="1 2" key="1">
    <citation type="submission" date="2015-05" db="EMBL/GenBank/DDBJ databases">
        <authorList>
            <person name="Wang D.B."/>
            <person name="Wang M."/>
        </authorList>
    </citation>
    <scope>NUCLEOTIDE SEQUENCE [LARGE SCALE GENOMIC DNA]</scope>
    <source>
        <strain evidence="1">VL1</strain>
    </source>
</reference>
<dbReference type="Proteomes" id="UP000044602">
    <property type="component" value="Unassembled WGS sequence"/>
</dbReference>
<proteinExistence type="predicted"/>
<keyword evidence="2" id="KW-1185">Reference proteome</keyword>
<sequence length="276" mass="28633">MGFGVGCAVGLMWWRNSTDATLDESSTGYSGWKERLPTAAFLLFLPSSLPARRPTSRSSFSSGAAESSLSLSSASSSSELLEESDAAADDLLLLLAGLPSASLAHFGRGFSARYWRRSLCAYSAPVTTSSLSAIRSLRSCDTPASDTVNRSSSLSSQAGAAADAAASFSVFFDCVLCWPGALGAASTKKRSASSTPSRLGSSALGIVAEEVLAEARFASEDQALELLLLGVLLCDGSFCEVEDVDFLVGLIVGEIDLLRNGGIVGKILKLLLVGHG</sequence>
<dbReference type="AlphaFoldDB" id="A0A0G4KDL1"/>
<gene>
    <name evidence="1" type="ORF">BN1708_009148</name>
</gene>
<protein>
    <submittedName>
        <fullName evidence="1">Uncharacterized protein</fullName>
    </submittedName>
</protein>
<accession>A0A0G4KDL1</accession>